<dbReference type="FunFam" id="3.40.430.10:FF:000001">
    <property type="entry name" value="Dihydrofolate reductase"/>
    <property type="match status" value="1"/>
</dbReference>
<evidence type="ECO:0000256" key="8">
    <source>
        <dbReference type="PIRNR" id="PIRNR000194"/>
    </source>
</evidence>
<evidence type="ECO:0000256" key="6">
    <source>
        <dbReference type="ARBA" id="ARBA00023002"/>
    </source>
</evidence>
<dbReference type="OrthoDB" id="9804315at2"/>
<feature type="domain" description="DHFR" evidence="9">
    <location>
        <begin position="1"/>
        <end position="158"/>
    </location>
</feature>
<dbReference type="GO" id="GO:0046654">
    <property type="term" value="P:tetrahydrofolate biosynthetic process"/>
    <property type="evidence" value="ECO:0007669"/>
    <property type="project" value="UniProtKB-UniPathway"/>
</dbReference>
<dbReference type="GeneID" id="78342202"/>
<dbReference type="InterPro" id="IPR024072">
    <property type="entry name" value="DHFR-like_dom_sf"/>
</dbReference>
<dbReference type="InterPro" id="IPR001796">
    <property type="entry name" value="DHFR_dom"/>
</dbReference>
<evidence type="ECO:0000256" key="2">
    <source>
        <dbReference type="ARBA" id="ARBA00009539"/>
    </source>
</evidence>
<dbReference type="Pfam" id="PF00186">
    <property type="entry name" value="DHFR_1"/>
    <property type="match status" value="1"/>
</dbReference>
<reference evidence="11" key="1">
    <citation type="submission" date="2019-06" db="EMBL/GenBank/DDBJ databases">
        <title>Alistipes onderdonkii subsp. vulgaris subsp. nov., Alistipes dispar sp. nov. and Alistipes communis sp. nov., isolated from human faeces, and creation of Alistipes onderdonkii subsp. onderdonkii subsp. nov.</title>
        <authorList>
            <person name="Sakamoto M."/>
            <person name="Ikeyama N."/>
            <person name="Ogata Y."/>
            <person name="Suda W."/>
            <person name="Iino T."/>
            <person name="Hattori M."/>
            <person name="Ohkuma M."/>
        </authorList>
    </citation>
    <scope>NUCLEOTIDE SEQUENCE [LARGE SCALE GENOMIC DNA]</scope>
    <source>
        <strain evidence="11">5CBH24</strain>
    </source>
</reference>
<evidence type="ECO:0000256" key="7">
    <source>
        <dbReference type="ARBA" id="ARBA00025067"/>
    </source>
</evidence>
<proteinExistence type="inferred from homology"/>
<dbReference type="GO" id="GO:0004146">
    <property type="term" value="F:dihydrofolate reductase activity"/>
    <property type="evidence" value="ECO:0007669"/>
    <property type="project" value="UniProtKB-EC"/>
</dbReference>
<keyword evidence="6 8" id="KW-0560">Oxidoreductase</keyword>
<dbReference type="RefSeq" id="WP_141412690.1">
    <property type="nucleotide sequence ID" value="NZ_AP019735.1"/>
</dbReference>
<dbReference type="InterPro" id="IPR012259">
    <property type="entry name" value="DHFR"/>
</dbReference>
<dbReference type="GO" id="GO:0070401">
    <property type="term" value="F:NADP+ binding"/>
    <property type="evidence" value="ECO:0007669"/>
    <property type="project" value="UniProtKB-ARBA"/>
</dbReference>
<keyword evidence="5 8" id="KW-0521">NADP</keyword>
<accession>A0A4Y1WTX8</accession>
<comment type="similarity">
    <text evidence="2 8">Belongs to the dihydrofolate reductase family.</text>
</comment>
<dbReference type="SUPFAM" id="SSF53597">
    <property type="entry name" value="Dihydrofolate reductase-like"/>
    <property type="match status" value="1"/>
</dbReference>
<gene>
    <name evidence="10" type="primary">dfrA</name>
    <name evidence="10" type="ORF">A5CBH24_14780</name>
</gene>
<evidence type="ECO:0000313" key="11">
    <source>
        <dbReference type="Proteomes" id="UP000318946"/>
    </source>
</evidence>
<dbReference type="PIRSF" id="PIRSF000194">
    <property type="entry name" value="DHFR"/>
    <property type="match status" value="1"/>
</dbReference>
<dbReference type="PROSITE" id="PS51330">
    <property type="entry name" value="DHFR_2"/>
    <property type="match status" value="1"/>
</dbReference>
<evidence type="ECO:0000259" key="9">
    <source>
        <dbReference type="PROSITE" id="PS51330"/>
    </source>
</evidence>
<dbReference type="GO" id="GO:0046452">
    <property type="term" value="P:dihydrofolate metabolic process"/>
    <property type="evidence" value="ECO:0007669"/>
    <property type="project" value="TreeGrafter"/>
</dbReference>
<dbReference type="GO" id="GO:0005829">
    <property type="term" value="C:cytosol"/>
    <property type="evidence" value="ECO:0007669"/>
    <property type="project" value="TreeGrafter"/>
</dbReference>
<protein>
    <recommendedName>
        <fullName evidence="3 8">Dihydrofolate reductase</fullName>
        <ecNumber evidence="3 8">1.5.1.3</ecNumber>
    </recommendedName>
</protein>
<evidence type="ECO:0000313" key="10">
    <source>
        <dbReference type="EMBL" id="BBL04165.1"/>
    </source>
</evidence>
<dbReference type="PANTHER" id="PTHR48069:SF3">
    <property type="entry name" value="DIHYDROFOLATE REDUCTASE"/>
    <property type="match status" value="1"/>
</dbReference>
<name>A0A4Y1WTX8_9BACT</name>
<dbReference type="UniPathway" id="UPA00077">
    <property type="reaction ID" value="UER00158"/>
</dbReference>
<keyword evidence="4 8" id="KW-0554">One-carbon metabolism</keyword>
<dbReference type="Gene3D" id="3.40.430.10">
    <property type="entry name" value="Dihydrofolate Reductase, subunit A"/>
    <property type="match status" value="1"/>
</dbReference>
<comment type="function">
    <text evidence="7 8">Key enzyme in folate metabolism. Catalyzes an essential reaction for de novo glycine and purine synthesis, and for DNA precursor synthesis.</text>
</comment>
<dbReference type="GO" id="GO:0006730">
    <property type="term" value="P:one-carbon metabolic process"/>
    <property type="evidence" value="ECO:0007669"/>
    <property type="project" value="UniProtKB-KW"/>
</dbReference>
<evidence type="ECO:0000256" key="3">
    <source>
        <dbReference type="ARBA" id="ARBA00012856"/>
    </source>
</evidence>
<comment type="pathway">
    <text evidence="1 8">Cofactor biosynthesis; tetrahydrofolate biosynthesis; 5,6,7,8-tetrahydrofolate from 7,8-dihydrofolate: step 1/1.</text>
</comment>
<dbReference type="GO" id="GO:0046655">
    <property type="term" value="P:folic acid metabolic process"/>
    <property type="evidence" value="ECO:0007669"/>
    <property type="project" value="TreeGrafter"/>
</dbReference>
<dbReference type="EMBL" id="AP019735">
    <property type="protein sequence ID" value="BBL04165.1"/>
    <property type="molecule type" value="Genomic_DNA"/>
</dbReference>
<dbReference type="Proteomes" id="UP000318946">
    <property type="component" value="Chromosome"/>
</dbReference>
<dbReference type="PRINTS" id="PR00070">
    <property type="entry name" value="DHFR"/>
</dbReference>
<organism evidence="10 11">
    <name type="scientific">Alistipes communis</name>
    <dbReference type="NCBI Taxonomy" id="2585118"/>
    <lineage>
        <taxon>Bacteria</taxon>
        <taxon>Pseudomonadati</taxon>
        <taxon>Bacteroidota</taxon>
        <taxon>Bacteroidia</taxon>
        <taxon>Bacteroidales</taxon>
        <taxon>Rikenellaceae</taxon>
        <taxon>Alistipes</taxon>
    </lineage>
</organism>
<evidence type="ECO:0000256" key="4">
    <source>
        <dbReference type="ARBA" id="ARBA00022563"/>
    </source>
</evidence>
<dbReference type="AlphaFoldDB" id="A0A4Y1WTX8"/>
<dbReference type="CDD" id="cd00209">
    <property type="entry name" value="DHFR"/>
    <property type="match status" value="1"/>
</dbReference>
<dbReference type="PANTHER" id="PTHR48069">
    <property type="entry name" value="DIHYDROFOLATE REDUCTASE"/>
    <property type="match status" value="1"/>
</dbReference>
<evidence type="ECO:0000256" key="1">
    <source>
        <dbReference type="ARBA" id="ARBA00004903"/>
    </source>
</evidence>
<sequence length="160" mass="18481">MISIIVAVAENGVIGDNNRLLWHISEDLRRFKRITTGHPVVMGRKTWESLGRPLPGRENVVVTRRELSFDGARTVHSLDEAYALFPPEEEVFVIGGAQIYGEALPAADRFYLTRVHRAYEGDTRFPEWDAAEWRLVGSESFPCGERYEYPFTFETYERKR</sequence>
<keyword evidence="11" id="KW-1185">Reference proteome</keyword>
<evidence type="ECO:0000256" key="5">
    <source>
        <dbReference type="ARBA" id="ARBA00022857"/>
    </source>
</evidence>
<dbReference type="EC" id="1.5.1.3" evidence="3 8"/>
<comment type="catalytic activity">
    <reaction evidence="8">
        <text>(6S)-5,6,7,8-tetrahydrofolate + NADP(+) = 7,8-dihydrofolate + NADPH + H(+)</text>
        <dbReference type="Rhea" id="RHEA:15009"/>
        <dbReference type="ChEBI" id="CHEBI:15378"/>
        <dbReference type="ChEBI" id="CHEBI:57451"/>
        <dbReference type="ChEBI" id="CHEBI:57453"/>
        <dbReference type="ChEBI" id="CHEBI:57783"/>
        <dbReference type="ChEBI" id="CHEBI:58349"/>
        <dbReference type="EC" id="1.5.1.3"/>
    </reaction>
</comment>
<dbReference type="KEGG" id="acou:A5CBH24_14780"/>